<protein>
    <recommendedName>
        <fullName evidence="13 15">3-deoxy-D-manno-octulosonic acid kinase</fullName>
        <shortName evidence="15">Kdo kinase</shortName>
        <ecNumber evidence="4 15">2.7.1.166</ecNumber>
    </recommendedName>
</protein>
<evidence type="ECO:0000256" key="14">
    <source>
        <dbReference type="ARBA" id="ARBA00034417"/>
    </source>
</evidence>
<dbReference type="SUPFAM" id="SSF56112">
    <property type="entry name" value="Protein kinase-like (PK-like)"/>
    <property type="match status" value="1"/>
</dbReference>
<dbReference type="InterPro" id="IPR011009">
    <property type="entry name" value="Kinase-like_dom_sf"/>
</dbReference>
<dbReference type="Proteomes" id="UP001460888">
    <property type="component" value="Unassembled WGS sequence"/>
</dbReference>
<dbReference type="Pfam" id="PF06293">
    <property type="entry name" value="Kdo"/>
    <property type="match status" value="1"/>
</dbReference>
<keyword evidence="8 15" id="KW-0547">Nucleotide-binding</keyword>
<dbReference type="Gene3D" id="1.10.510.10">
    <property type="entry name" value="Transferase(Phosphotransferase) domain 1"/>
    <property type="match status" value="1"/>
</dbReference>
<evidence type="ECO:0000313" key="17">
    <source>
        <dbReference type="Proteomes" id="UP001460888"/>
    </source>
</evidence>
<evidence type="ECO:0000256" key="3">
    <source>
        <dbReference type="ARBA" id="ARBA00010327"/>
    </source>
</evidence>
<evidence type="ECO:0000256" key="9">
    <source>
        <dbReference type="ARBA" id="ARBA00022777"/>
    </source>
</evidence>
<dbReference type="EC" id="2.7.1.166" evidence="4 15"/>
<dbReference type="HAMAP" id="MF_00521">
    <property type="entry name" value="KDO_kinase"/>
    <property type="match status" value="1"/>
</dbReference>
<evidence type="ECO:0000256" key="8">
    <source>
        <dbReference type="ARBA" id="ARBA00022741"/>
    </source>
</evidence>
<comment type="catalytic activity">
    <reaction evidence="14 15">
        <text>an alpha-Kdo-(2-&gt;6)-lipid IVA + ATP = a 4-O-phospho-alpha-Kdo-(2-&gt;6)-lipid IVA + ADP + H(+)</text>
        <dbReference type="Rhea" id="RHEA:74271"/>
        <dbReference type="ChEBI" id="CHEBI:15378"/>
        <dbReference type="ChEBI" id="CHEBI:30616"/>
        <dbReference type="ChEBI" id="CHEBI:176428"/>
        <dbReference type="ChEBI" id="CHEBI:193140"/>
        <dbReference type="ChEBI" id="CHEBI:456216"/>
        <dbReference type="EC" id="2.7.1.166"/>
    </reaction>
</comment>
<evidence type="ECO:0000256" key="1">
    <source>
        <dbReference type="ARBA" id="ARBA00004515"/>
    </source>
</evidence>
<evidence type="ECO:0000256" key="10">
    <source>
        <dbReference type="ARBA" id="ARBA00022840"/>
    </source>
</evidence>
<evidence type="ECO:0000313" key="16">
    <source>
        <dbReference type="EMBL" id="MES1930716.1"/>
    </source>
</evidence>
<comment type="function">
    <text evidence="15">Catalyzes the ATP-dependent phosphorylation of the 3-deoxy-D-manno-octulosonic acid (Kdo) residue in Kdo-lipid IV(A) at the 4-OH position.</text>
</comment>
<evidence type="ECO:0000256" key="7">
    <source>
        <dbReference type="ARBA" id="ARBA00022679"/>
    </source>
</evidence>
<keyword evidence="7 15" id="KW-0808">Transferase</keyword>
<evidence type="ECO:0000256" key="4">
    <source>
        <dbReference type="ARBA" id="ARBA00011988"/>
    </source>
</evidence>
<sequence length="243" mass="27470">MTLREATIRGERFVWDDQQLDEPRPELFDADWWRARDELLAEAQGRGTAYFLAGLGDVPWVLRHNRRGGALAQINTDRFLYTGLGRTRPVREIRMLAQLREQDLPVPAPVAARIQSSLGFYRGDLITAQVMASRPLADRLAQSALASTAWQALGGTLARFHRAGVWHADLNARNVLVDDSDGFHLIDFDKARLRSPGKWREANLERLRRSLQKFRAASMDFHFLDADWAALRGGYTSVFAAGL</sequence>
<evidence type="ECO:0000256" key="12">
    <source>
        <dbReference type="ARBA" id="ARBA00023136"/>
    </source>
</evidence>
<evidence type="ECO:0000256" key="13">
    <source>
        <dbReference type="ARBA" id="ARBA00029511"/>
    </source>
</evidence>
<name>A0ABV2B4E2_9GAMM</name>
<gene>
    <name evidence="15" type="primary">kdkA</name>
    <name evidence="16" type="ORF">SADO_15749</name>
</gene>
<dbReference type="NCBIfam" id="NF002475">
    <property type="entry name" value="PRK01723.1"/>
    <property type="match status" value="1"/>
</dbReference>
<keyword evidence="6 15" id="KW-0997">Cell inner membrane</keyword>
<evidence type="ECO:0000256" key="2">
    <source>
        <dbReference type="ARBA" id="ARBA00004713"/>
    </source>
</evidence>
<proteinExistence type="inferred from homology"/>
<comment type="subcellular location">
    <subcellularLocation>
        <location evidence="1 15">Cell inner membrane</location>
        <topology evidence="1 15">Peripheral membrane protein</topology>
        <orientation evidence="1 15">Cytoplasmic side</orientation>
    </subcellularLocation>
</comment>
<organism evidence="16 17">
    <name type="scientific">Salinisphaera dokdonensis CL-ES53</name>
    <dbReference type="NCBI Taxonomy" id="1304272"/>
    <lineage>
        <taxon>Bacteria</taxon>
        <taxon>Pseudomonadati</taxon>
        <taxon>Pseudomonadota</taxon>
        <taxon>Gammaproteobacteria</taxon>
        <taxon>Salinisphaerales</taxon>
        <taxon>Salinisphaeraceae</taxon>
        <taxon>Salinisphaera</taxon>
    </lineage>
</organism>
<keyword evidence="12 15" id="KW-0472">Membrane</keyword>
<comment type="pathway">
    <text evidence="2 15">Bacterial outer membrane biogenesis; LPS core biosynthesis.</text>
</comment>
<keyword evidence="5 15" id="KW-1003">Cell membrane</keyword>
<evidence type="ECO:0000256" key="11">
    <source>
        <dbReference type="ARBA" id="ARBA00022985"/>
    </source>
</evidence>
<reference evidence="16 17" key="1">
    <citation type="submission" date="2013-03" db="EMBL/GenBank/DDBJ databases">
        <title>Salinisphaera dokdonensis CL-ES53 Genome Sequencing.</title>
        <authorList>
            <person name="Li C."/>
            <person name="Lai Q."/>
            <person name="Shao Z."/>
        </authorList>
    </citation>
    <scope>NUCLEOTIDE SEQUENCE [LARGE SCALE GENOMIC DNA]</scope>
    <source>
        <strain evidence="16 17">CL-ES53</strain>
    </source>
</reference>
<comment type="similarity">
    <text evidence="3 15">Belongs to the protein kinase superfamily. KdkA/RfaP family.</text>
</comment>
<keyword evidence="10 15" id="KW-0067">ATP-binding</keyword>
<comment type="caution">
    <text evidence="16">The sequence shown here is derived from an EMBL/GenBank/DDBJ whole genome shotgun (WGS) entry which is preliminary data.</text>
</comment>
<keyword evidence="17" id="KW-1185">Reference proteome</keyword>
<dbReference type="RefSeq" id="WP_353113178.1">
    <property type="nucleotide sequence ID" value="NZ_APND01000005.1"/>
</dbReference>
<keyword evidence="11 15" id="KW-0448">Lipopolysaccharide biosynthesis</keyword>
<evidence type="ECO:0000256" key="15">
    <source>
        <dbReference type="HAMAP-Rule" id="MF_00521"/>
    </source>
</evidence>
<keyword evidence="9 15" id="KW-0418">Kinase</keyword>
<dbReference type="GO" id="GO:0016301">
    <property type="term" value="F:kinase activity"/>
    <property type="evidence" value="ECO:0007669"/>
    <property type="project" value="UniProtKB-KW"/>
</dbReference>
<dbReference type="EMBL" id="APND01000005">
    <property type="protein sequence ID" value="MES1930716.1"/>
    <property type="molecule type" value="Genomic_DNA"/>
</dbReference>
<evidence type="ECO:0000256" key="5">
    <source>
        <dbReference type="ARBA" id="ARBA00022475"/>
    </source>
</evidence>
<evidence type="ECO:0000256" key="6">
    <source>
        <dbReference type="ARBA" id="ARBA00022519"/>
    </source>
</evidence>
<accession>A0ABV2B4E2</accession>
<dbReference type="InterPro" id="IPR022826">
    <property type="entry name" value="KDO_kinase"/>
</dbReference>
<feature type="active site" evidence="15">
    <location>
        <position position="169"/>
    </location>
</feature>